<evidence type="ECO:0000256" key="1">
    <source>
        <dbReference type="SAM" id="SignalP"/>
    </source>
</evidence>
<dbReference type="Proteomes" id="UP001446871">
    <property type="component" value="Unassembled WGS sequence"/>
</dbReference>
<proteinExistence type="predicted"/>
<organism evidence="2 3">
    <name type="scientific">Apiospora saccharicola</name>
    <dbReference type="NCBI Taxonomy" id="335842"/>
    <lineage>
        <taxon>Eukaryota</taxon>
        <taxon>Fungi</taxon>
        <taxon>Dikarya</taxon>
        <taxon>Ascomycota</taxon>
        <taxon>Pezizomycotina</taxon>
        <taxon>Sordariomycetes</taxon>
        <taxon>Xylariomycetidae</taxon>
        <taxon>Amphisphaeriales</taxon>
        <taxon>Apiosporaceae</taxon>
        <taxon>Apiospora</taxon>
    </lineage>
</organism>
<keyword evidence="3" id="KW-1185">Reference proteome</keyword>
<dbReference type="EMBL" id="JAQQWM010000006">
    <property type="protein sequence ID" value="KAK8060189.1"/>
    <property type="molecule type" value="Genomic_DNA"/>
</dbReference>
<evidence type="ECO:0000313" key="3">
    <source>
        <dbReference type="Proteomes" id="UP001446871"/>
    </source>
</evidence>
<accession>A0ABR1UMQ4</accession>
<feature type="chain" id="PRO_5046971470" evidence="1">
    <location>
        <begin position="23"/>
        <end position="246"/>
    </location>
</feature>
<evidence type="ECO:0000313" key="2">
    <source>
        <dbReference type="EMBL" id="KAK8060189.1"/>
    </source>
</evidence>
<gene>
    <name evidence="2" type="ORF">PG996_010119</name>
</gene>
<comment type="caution">
    <text evidence="2">The sequence shown here is derived from an EMBL/GenBank/DDBJ whole genome shotgun (WGS) entry which is preliminary data.</text>
</comment>
<reference evidence="2 3" key="1">
    <citation type="submission" date="2023-01" db="EMBL/GenBank/DDBJ databases">
        <title>Analysis of 21 Apiospora genomes using comparative genomics revels a genus with tremendous synthesis potential of carbohydrate active enzymes and secondary metabolites.</title>
        <authorList>
            <person name="Sorensen T."/>
        </authorList>
    </citation>
    <scope>NUCLEOTIDE SEQUENCE [LARGE SCALE GENOMIC DNA]</scope>
    <source>
        <strain evidence="2 3">CBS 83171</strain>
    </source>
</reference>
<name>A0ABR1UMQ4_9PEZI</name>
<feature type="signal peptide" evidence="1">
    <location>
        <begin position="1"/>
        <end position="22"/>
    </location>
</feature>
<protein>
    <submittedName>
        <fullName evidence="2">Uncharacterized protein</fullName>
    </submittedName>
</protein>
<keyword evidence="1" id="KW-0732">Signal</keyword>
<sequence>MMTQMTLMTRATLCLRLPSTGADPVGALSCPSPNMLTTRATLCLVLALTLLLSVSRRPGDLVLKLSWGQTESLSRGGNLRVQINQSLSRSLFTTGLPLMLATSPLYLFFIPPGHDPVPTPDTGLPLSSRITAKECLDKVDAEYPVSIADKNVLLFQNTLAELVRRLFSIARDPDDDAFDSLLRVTPVERIFPPSVLRYMRHPSRDPITYTDRMLASMPRKVQQVLGKLDTLQVQDLLDLPPILDCD</sequence>